<name>A0ABU2ZMQ5_9ALTE</name>
<dbReference type="InterPro" id="IPR006145">
    <property type="entry name" value="PsdUridine_synth_RsuA/RluA"/>
</dbReference>
<dbReference type="InterPro" id="IPR020103">
    <property type="entry name" value="PsdUridine_synth_cat_dom_sf"/>
</dbReference>
<accession>A0ABU2ZMQ5</accession>
<evidence type="ECO:0000256" key="2">
    <source>
        <dbReference type="ARBA" id="ARBA00023235"/>
    </source>
</evidence>
<dbReference type="Gene3D" id="3.30.2350.10">
    <property type="entry name" value="Pseudouridine synthase"/>
    <property type="match status" value="1"/>
</dbReference>
<dbReference type="GO" id="GO:0160149">
    <property type="term" value="F:tRNA pseudouridine(65) synthase activity"/>
    <property type="evidence" value="ECO:0007669"/>
    <property type="project" value="UniProtKB-EC"/>
</dbReference>
<proteinExistence type="predicted"/>
<protein>
    <recommendedName>
        <fullName evidence="6">tRNA pseudouridine synthase C</fullName>
        <ecNumber evidence="5">5.4.99.26</ecNumber>
    </recommendedName>
    <alternativeName>
        <fullName evidence="8">tRNA pseudouridine(65) synthase</fullName>
    </alternativeName>
    <alternativeName>
        <fullName evidence="9">tRNA pseudouridylate synthase C</fullName>
    </alternativeName>
    <alternativeName>
        <fullName evidence="7">tRNA-uridine isomerase C</fullName>
    </alternativeName>
</protein>
<keyword evidence="2 11" id="KW-0413">Isomerase</keyword>
<comment type="catalytic activity">
    <reaction evidence="3">
        <text>uridine(65) in tRNA = pseudouridine(65) in tRNA</text>
        <dbReference type="Rhea" id="RHEA:42536"/>
        <dbReference type="Rhea" id="RHEA-COMP:10103"/>
        <dbReference type="Rhea" id="RHEA-COMP:10104"/>
        <dbReference type="ChEBI" id="CHEBI:65314"/>
        <dbReference type="ChEBI" id="CHEBI:65315"/>
        <dbReference type="EC" id="5.4.99.26"/>
    </reaction>
</comment>
<organism evidence="11 12">
    <name type="scientific">Glaciecola petra</name>
    <dbReference type="NCBI Taxonomy" id="3075602"/>
    <lineage>
        <taxon>Bacteria</taxon>
        <taxon>Pseudomonadati</taxon>
        <taxon>Pseudomonadota</taxon>
        <taxon>Gammaproteobacteria</taxon>
        <taxon>Alteromonadales</taxon>
        <taxon>Alteromonadaceae</taxon>
        <taxon>Glaciecola</taxon>
    </lineage>
</organism>
<evidence type="ECO:0000256" key="1">
    <source>
        <dbReference type="ARBA" id="ARBA00022694"/>
    </source>
</evidence>
<comment type="caution">
    <text evidence="11">The sequence shown here is derived from an EMBL/GenBank/DDBJ whole genome shotgun (WGS) entry which is preliminary data.</text>
</comment>
<keyword evidence="1" id="KW-0819">tRNA processing</keyword>
<dbReference type="SUPFAM" id="SSF55120">
    <property type="entry name" value="Pseudouridine synthase"/>
    <property type="match status" value="1"/>
</dbReference>
<dbReference type="Pfam" id="PF00849">
    <property type="entry name" value="PseudoU_synth_2"/>
    <property type="match status" value="1"/>
</dbReference>
<evidence type="ECO:0000313" key="12">
    <source>
        <dbReference type="Proteomes" id="UP001253545"/>
    </source>
</evidence>
<evidence type="ECO:0000259" key="10">
    <source>
        <dbReference type="Pfam" id="PF00849"/>
    </source>
</evidence>
<evidence type="ECO:0000256" key="3">
    <source>
        <dbReference type="ARBA" id="ARBA00036607"/>
    </source>
</evidence>
<evidence type="ECO:0000256" key="5">
    <source>
        <dbReference type="ARBA" id="ARBA00038943"/>
    </source>
</evidence>
<evidence type="ECO:0000256" key="8">
    <source>
        <dbReference type="ARBA" id="ARBA00041975"/>
    </source>
</evidence>
<evidence type="ECO:0000313" key="11">
    <source>
        <dbReference type="EMBL" id="MDT0593690.1"/>
    </source>
</evidence>
<evidence type="ECO:0000256" key="4">
    <source>
        <dbReference type="ARBA" id="ARBA00037670"/>
    </source>
</evidence>
<dbReference type="PROSITE" id="PS01129">
    <property type="entry name" value="PSI_RLU"/>
    <property type="match status" value="1"/>
</dbReference>
<dbReference type="EC" id="5.4.99.26" evidence="5"/>
<dbReference type="InterPro" id="IPR006224">
    <property type="entry name" value="PsdUridine_synth_RluA-like_CS"/>
</dbReference>
<dbReference type="NCBIfam" id="NF008321">
    <property type="entry name" value="PRK11112.1"/>
    <property type="match status" value="1"/>
</dbReference>
<dbReference type="InterPro" id="IPR050188">
    <property type="entry name" value="RluA_PseudoU_synthase"/>
</dbReference>
<evidence type="ECO:0000256" key="6">
    <source>
        <dbReference type="ARBA" id="ARBA00040675"/>
    </source>
</evidence>
<comment type="function">
    <text evidence="4">Responsible for synthesis of pseudouridine from uracil-65 in transfer RNAs.</text>
</comment>
<dbReference type="RefSeq" id="WP_311367194.1">
    <property type="nucleotide sequence ID" value="NZ_JAVRHX010000001.1"/>
</dbReference>
<dbReference type="PANTHER" id="PTHR21600:SF56">
    <property type="entry name" value="TRNA PSEUDOURIDINE SYNTHASE C"/>
    <property type="match status" value="1"/>
</dbReference>
<gene>
    <name evidence="11" type="primary">truC</name>
    <name evidence="11" type="ORF">RM552_02385</name>
</gene>
<dbReference type="Proteomes" id="UP001253545">
    <property type="component" value="Unassembled WGS sequence"/>
</dbReference>
<reference evidence="11 12" key="1">
    <citation type="submission" date="2023-09" db="EMBL/GenBank/DDBJ databases">
        <authorList>
            <person name="Rey-Velasco X."/>
        </authorList>
    </citation>
    <scope>NUCLEOTIDE SEQUENCE [LARGE SCALE GENOMIC DNA]</scope>
    <source>
        <strain evidence="11 12">P117</strain>
    </source>
</reference>
<dbReference type="PANTHER" id="PTHR21600">
    <property type="entry name" value="MITOCHONDRIAL RNA PSEUDOURIDINE SYNTHASE"/>
    <property type="match status" value="1"/>
</dbReference>
<keyword evidence="12" id="KW-1185">Reference proteome</keyword>
<evidence type="ECO:0000256" key="9">
    <source>
        <dbReference type="ARBA" id="ARBA00043049"/>
    </source>
</evidence>
<feature type="domain" description="Pseudouridine synthase RsuA/RluA-like" evidence="10">
    <location>
        <begin position="11"/>
        <end position="169"/>
    </location>
</feature>
<dbReference type="EMBL" id="JAVRHX010000001">
    <property type="protein sequence ID" value="MDT0593690.1"/>
    <property type="molecule type" value="Genomic_DNA"/>
</dbReference>
<sequence>MLKIIYQDDDIVAVHKPSGMLVHKSKIDRHETVFLLQVLRDQIGQYVYPIHRLDKPTSGIILFGLNPKIAKALSQAFVSKQIEKSYIAVVRGFVNDQIIDYPLKEVLDKMTDAKAQKDKAAQDAITSLETLAYLEFDSPLGKHQTARFSLVKLLPKTGRKHQLRRHMAHIRHPIIGDTTHGDGKQNRYAIQHLQIKRLALVAKDIKFKHPNSDTLLNLATNLDEDLRFVLSLFKYQH</sequence>
<evidence type="ECO:0000256" key="7">
    <source>
        <dbReference type="ARBA" id="ARBA00041803"/>
    </source>
</evidence>